<evidence type="ECO:0000259" key="3">
    <source>
        <dbReference type="PROSITE" id="PS51253"/>
    </source>
</evidence>
<dbReference type="PROSITE" id="PS51253">
    <property type="entry name" value="HTH_CENPB"/>
    <property type="match status" value="1"/>
</dbReference>
<feature type="domain" description="HTH CENPB-type" evidence="3">
    <location>
        <begin position="48"/>
        <end position="118"/>
    </location>
</feature>
<dbReference type="InterPro" id="IPR009057">
    <property type="entry name" value="Homeodomain-like_sf"/>
</dbReference>
<dbReference type="Gene3D" id="1.10.10.60">
    <property type="entry name" value="Homeodomain-like"/>
    <property type="match status" value="1"/>
</dbReference>
<evidence type="ECO:0000313" key="5">
    <source>
        <dbReference type="Proteomes" id="UP001586593"/>
    </source>
</evidence>
<dbReference type="EMBL" id="JAZHXJ010000315">
    <property type="protein sequence ID" value="KAL1864788.1"/>
    <property type="molecule type" value="Genomic_DNA"/>
</dbReference>
<dbReference type="Pfam" id="PF05225">
    <property type="entry name" value="HTH_psq"/>
    <property type="match status" value="1"/>
</dbReference>
<name>A0ABR3WMP2_9PEZI</name>
<evidence type="ECO:0000256" key="1">
    <source>
        <dbReference type="ARBA" id="ARBA00023125"/>
    </source>
</evidence>
<sequence>MPTYSESHFSEVLAAIKAGTSMRKASQQWNIPFITLHRRYHGSTTRRLANEATQRLSGEQEKHLADWVVAQAALGEPVTQPQIRDFAARILRACGDTRPLGSHWTRKFLDRNPQCTTKGSKSATPRKHRIPAPRMFRVDVHERSLSQRAKVEVVYH</sequence>
<evidence type="ECO:0000313" key="4">
    <source>
        <dbReference type="EMBL" id="KAL1864788.1"/>
    </source>
</evidence>
<reference evidence="4 5" key="1">
    <citation type="journal article" date="2024" name="Commun. Biol.">
        <title>Comparative genomic analysis of thermophilic fungi reveals convergent evolutionary adaptations and gene losses.</title>
        <authorList>
            <person name="Steindorff A.S."/>
            <person name="Aguilar-Pontes M.V."/>
            <person name="Robinson A.J."/>
            <person name="Andreopoulos B."/>
            <person name="LaButti K."/>
            <person name="Kuo A."/>
            <person name="Mondo S."/>
            <person name="Riley R."/>
            <person name="Otillar R."/>
            <person name="Haridas S."/>
            <person name="Lipzen A."/>
            <person name="Grimwood J."/>
            <person name="Schmutz J."/>
            <person name="Clum A."/>
            <person name="Reid I.D."/>
            <person name="Moisan M.C."/>
            <person name="Butler G."/>
            <person name="Nguyen T.T.M."/>
            <person name="Dewar K."/>
            <person name="Conant G."/>
            <person name="Drula E."/>
            <person name="Henrissat B."/>
            <person name="Hansel C."/>
            <person name="Singer S."/>
            <person name="Hutchinson M.I."/>
            <person name="de Vries R.P."/>
            <person name="Natvig D.O."/>
            <person name="Powell A.J."/>
            <person name="Tsang A."/>
            <person name="Grigoriev I.V."/>
        </authorList>
    </citation>
    <scope>NUCLEOTIDE SEQUENCE [LARGE SCALE GENOMIC DNA]</scope>
    <source>
        <strain evidence="4 5">ATCC 24622</strain>
    </source>
</reference>
<proteinExistence type="predicted"/>
<accession>A0ABR3WMP2</accession>
<keyword evidence="2" id="KW-0539">Nucleus</keyword>
<evidence type="ECO:0000256" key="2">
    <source>
        <dbReference type="ARBA" id="ARBA00023242"/>
    </source>
</evidence>
<dbReference type="Proteomes" id="UP001586593">
    <property type="component" value="Unassembled WGS sequence"/>
</dbReference>
<dbReference type="SUPFAM" id="SSF46689">
    <property type="entry name" value="Homeodomain-like"/>
    <property type="match status" value="2"/>
</dbReference>
<dbReference type="SMART" id="SM00674">
    <property type="entry name" value="CENPB"/>
    <property type="match status" value="1"/>
</dbReference>
<dbReference type="InterPro" id="IPR006600">
    <property type="entry name" value="HTH_CenpB_DNA-bd_dom"/>
</dbReference>
<protein>
    <recommendedName>
        <fullName evidence="3">HTH CENPB-type domain-containing protein</fullName>
    </recommendedName>
</protein>
<keyword evidence="1" id="KW-0238">DNA-binding</keyword>
<keyword evidence="5" id="KW-1185">Reference proteome</keyword>
<organism evidence="4 5">
    <name type="scientific">Phialemonium thermophilum</name>
    <dbReference type="NCBI Taxonomy" id="223376"/>
    <lineage>
        <taxon>Eukaryota</taxon>
        <taxon>Fungi</taxon>
        <taxon>Dikarya</taxon>
        <taxon>Ascomycota</taxon>
        <taxon>Pezizomycotina</taxon>
        <taxon>Sordariomycetes</taxon>
        <taxon>Sordariomycetidae</taxon>
        <taxon>Cephalothecales</taxon>
        <taxon>Cephalothecaceae</taxon>
        <taxon>Phialemonium</taxon>
    </lineage>
</organism>
<dbReference type="Pfam" id="PF03221">
    <property type="entry name" value="HTH_Tnp_Tc5"/>
    <property type="match status" value="1"/>
</dbReference>
<gene>
    <name evidence="4" type="ORF">VTK73DRAFT_5641</name>
</gene>
<dbReference type="InterPro" id="IPR007889">
    <property type="entry name" value="HTH_Psq"/>
</dbReference>
<comment type="caution">
    <text evidence="4">The sequence shown here is derived from an EMBL/GenBank/DDBJ whole genome shotgun (WGS) entry which is preliminary data.</text>
</comment>